<sequence>MDGRRAELAANLERVEERIAAACAAAGRERGEVTLIVVTKTYPAEDVRLLAGLGVRHVAENRDQDAAPKAAACADLPLTWHFVGQLQTNKVRSVAGYAGVVHSVDRPRLVGALSTAAVRAGRELGCLIQVGLDAETAETAAGTANSRGAGEPGQAEGAGRAGGGARPDTGGRGGSAPGAVAELADAVAAAEGLRLDGVMTVAPLAGPYAGDPGAAFARLAEISSGLRARHPGATAVSAGMSGDLEEAIRAGATHVRVGTAVLGVRPGLR</sequence>
<comment type="caution">
    <text evidence="6">The sequence shown here is derived from an EMBL/GenBank/DDBJ whole genome shotgun (WGS) entry which is preliminary data.</text>
</comment>
<feature type="domain" description="Alanine racemase N-terminal" evidence="5">
    <location>
        <begin position="168"/>
        <end position="266"/>
    </location>
</feature>
<dbReference type="Proteomes" id="UP000695264">
    <property type="component" value="Unassembled WGS sequence"/>
</dbReference>
<dbReference type="PROSITE" id="PS01211">
    <property type="entry name" value="UPF0001"/>
    <property type="match status" value="1"/>
</dbReference>
<dbReference type="RefSeq" id="WP_168103033.1">
    <property type="nucleotide sequence ID" value="NZ_JAATEN010000014.1"/>
</dbReference>
<dbReference type="SUPFAM" id="SSF51419">
    <property type="entry name" value="PLP-binding barrel"/>
    <property type="match status" value="1"/>
</dbReference>
<name>A0ABX1BXQ4_9ACTN</name>
<dbReference type="InterPro" id="IPR029066">
    <property type="entry name" value="PLP-binding_barrel"/>
</dbReference>
<evidence type="ECO:0000313" key="7">
    <source>
        <dbReference type="Proteomes" id="UP000695264"/>
    </source>
</evidence>
<dbReference type="Gene3D" id="3.20.20.10">
    <property type="entry name" value="Alanine racemase"/>
    <property type="match status" value="1"/>
</dbReference>
<organism evidence="6 7">
    <name type="scientific">Streptomyces zingiberis</name>
    <dbReference type="NCBI Taxonomy" id="2053010"/>
    <lineage>
        <taxon>Bacteria</taxon>
        <taxon>Bacillati</taxon>
        <taxon>Actinomycetota</taxon>
        <taxon>Actinomycetes</taxon>
        <taxon>Kitasatosporales</taxon>
        <taxon>Streptomycetaceae</taxon>
        <taxon>Streptomyces</taxon>
    </lineage>
</organism>
<dbReference type="PANTHER" id="PTHR10146">
    <property type="entry name" value="PROLINE SYNTHETASE CO-TRANSCRIBED BACTERIAL HOMOLOG PROTEIN"/>
    <property type="match status" value="1"/>
</dbReference>
<dbReference type="EMBL" id="JAATEN010000014">
    <property type="protein sequence ID" value="NJQ02406.1"/>
    <property type="molecule type" value="Genomic_DNA"/>
</dbReference>
<protein>
    <recommendedName>
        <fullName evidence="2">Pyridoxal phosphate homeostasis protein</fullName>
        <shortName evidence="2">PLP homeostasis protein</shortName>
    </recommendedName>
</protein>
<dbReference type="PIRSF" id="PIRSF004848">
    <property type="entry name" value="YBL036c_PLPDEIII"/>
    <property type="match status" value="1"/>
</dbReference>
<dbReference type="HAMAP" id="MF_02087">
    <property type="entry name" value="PLP_homeostasis"/>
    <property type="match status" value="1"/>
</dbReference>
<feature type="region of interest" description="Disordered" evidence="4">
    <location>
        <begin position="139"/>
        <end position="177"/>
    </location>
</feature>
<evidence type="ECO:0000259" key="5">
    <source>
        <dbReference type="Pfam" id="PF01168"/>
    </source>
</evidence>
<gene>
    <name evidence="6" type="ORF">HCK00_18125</name>
</gene>
<dbReference type="Pfam" id="PF01168">
    <property type="entry name" value="Ala_racemase_N"/>
    <property type="match status" value="1"/>
</dbReference>
<keyword evidence="1 2" id="KW-0663">Pyridoxal phosphate</keyword>
<comment type="similarity">
    <text evidence="2 3">Belongs to the pyridoxal phosphate-binding protein YggS/PROSC family.</text>
</comment>
<evidence type="ECO:0000256" key="3">
    <source>
        <dbReference type="RuleBase" id="RU004514"/>
    </source>
</evidence>
<dbReference type="PANTHER" id="PTHR10146:SF14">
    <property type="entry name" value="PYRIDOXAL PHOSPHATE HOMEOSTASIS PROTEIN"/>
    <property type="match status" value="1"/>
</dbReference>
<proteinExistence type="inferred from homology"/>
<evidence type="ECO:0000313" key="6">
    <source>
        <dbReference type="EMBL" id="NJQ02406.1"/>
    </source>
</evidence>
<accession>A0ABX1BXQ4</accession>
<evidence type="ECO:0000256" key="4">
    <source>
        <dbReference type="SAM" id="MobiDB-lite"/>
    </source>
</evidence>
<dbReference type="InterPro" id="IPR001608">
    <property type="entry name" value="Ala_racemase_N"/>
</dbReference>
<feature type="modified residue" description="N6-(pyridoxal phosphate)lysine" evidence="2">
    <location>
        <position position="40"/>
    </location>
</feature>
<evidence type="ECO:0000256" key="1">
    <source>
        <dbReference type="ARBA" id="ARBA00022898"/>
    </source>
</evidence>
<feature type="compositionally biased region" description="Low complexity" evidence="4">
    <location>
        <begin position="139"/>
        <end position="158"/>
    </location>
</feature>
<reference evidence="6 7" key="1">
    <citation type="submission" date="2020-03" db="EMBL/GenBank/DDBJ databases">
        <title>WGS of actinomycetes isolated from Thailand.</title>
        <authorList>
            <person name="Thawai C."/>
        </authorList>
    </citation>
    <scope>NUCLEOTIDE SEQUENCE [LARGE SCALE GENOMIC DNA]</scope>
    <source>
        <strain evidence="6 7">PLAI 1-29</strain>
    </source>
</reference>
<dbReference type="InterPro" id="IPR011078">
    <property type="entry name" value="PyrdxlP_homeostasis"/>
</dbReference>
<feature type="compositionally biased region" description="Gly residues" evidence="4">
    <location>
        <begin position="159"/>
        <end position="176"/>
    </location>
</feature>
<keyword evidence="7" id="KW-1185">Reference proteome</keyword>
<evidence type="ECO:0000256" key="2">
    <source>
        <dbReference type="HAMAP-Rule" id="MF_02087"/>
    </source>
</evidence>
<comment type="function">
    <text evidence="2">Pyridoxal 5'-phosphate (PLP)-binding protein, which is involved in PLP homeostasis.</text>
</comment>